<comment type="subcellular location">
    <subcellularLocation>
        <location evidence="9">Cytoplasm</location>
    </subcellularLocation>
</comment>
<keyword evidence="13" id="KW-1185">Reference proteome</keyword>
<evidence type="ECO:0000259" key="11">
    <source>
        <dbReference type="Pfam" id="PF20259"/>
    </source>
</evidence>
<feature type="active site" description="Cysteine persulfide intermediate" evidence="9">
    <location>
        <position position="190"/>
    </location>
</feature>
<dbReference type="GO" id="GO:0000049">
    <property type="term" value="F:tRNA binding"/>
    <property type="evidence" value="ECO:0007669"/>
    <property type="project" value="UniProtKB-KW"/>
</dbReference>
<dbReference type="PANTHER" id="PTHR11933:SF5">
    <property type="entry name" value="MITOCHONDRIAL TRNA-SPECIFIC 2-THIOURIDYLASE 1"/>
    <property type="match status" value="1"/>
</dbReference>
<feature type="domain" description="tRNA-specific 2-thiouridylase MnmA-like C-terminal" evidence="10">
    <location>
        <begin position="265"/>
        <end position="341"/>
    </location>
</feature>
<dbReference type="RefSeq" id="WP_184742410.1">
    <property type="nucleotide sequence ID" value="NZ_JACHGJ010000001.1"/>
</dbReference>
<keyword evidence="7" id="KW-1015">Disulfide bond</keyword>
<sequence length="349" mass="38707">MKIAVGLSGGVDSSVAAYLLKKQGHDIIGVRMNLFPEGQNTDEDDAQKVADYLGIPFHTISLEKEYREKVIGYMKSEYLSGRTPNPCIICNRYIKFGLFLHKVFEAGLDFDMFATGHYAMLSKDESTGRYCLRKGLHSDKDQAYFLSILTQEQLSKILFPLGEMEKSDVKKIADQAGLFTAGKKESQDLCSGDYRKYISPDESGPGNFVDRDGRILGRHKGIENYTIGQRRGLGLSSPGEPYYVVGLDGDSGNVIIGYNSDLLSSSMTVGEINWGALEKPDLPLKVQAKIRYRDEGVEAVIREKTGEDRYLVEFSKERRAVTPGQLAVFYDKDLVLGAAFIEASDISGN</sequence>
<organism evidence="12 13">
    <name type="scientific">Spirochaeta isovalerica</name>
    <dbReference type="NCBI Taxonomy" id="150"/>
    <lineage>
        <taxon>Bacteria</taxon>
        <taxon>Pseudomonadati</taxon>
        <taxon>Spirochaetota</taxon>
        <taxon>Spirochaetia</taxon>
        <taxon>Spirochaetales</taxon>
        <taxon>Spirochaetaceae</taxon>
        <taxon>Spirochaeta</taxon>
    </lineage>
</organism>
<feature type="site" description="Interaction with tRNA" evidence="9">
    <location>
        <position position="117"/>
    </location>
</feature>
<feature type="active site" description="Nucleophile" evidence="9">
    <location>
        <position position="90"/>
    </location>
</feature>
<dbReference type="Gene3D" id="2.30.30.280">
    <property type="entry name" value="Adenine nucleotide alpha hydrolases-like domains"/>
    <property type="match status" value="1"/>
</dbReference>
<dbReference type="GO" id="GO:0005737">
    <property type="term" value="C:cytoplasm"/>
    <property type="evidence" value="ECO:0007669"/>
    <property type="project" value="UniProtKB-SubCell"/>
</dbReference>
<comment type="function">
    <text evidence="9">Catalyzes the 2-thiolation of uridine at the wobble position (U34) of tRNA, leading to the formation of s(2)U34.</text>
</comment>
<feature type="binding site" evidence="9">
    <location>
        <begin position="6"/>
        <end position="13"/>
    </location>
    <ligand>
        <name>ATP</name>
        <dbReference type="ChEBI" id="CHEBI:30616"/>
    </ligand>
</feature>
<dbReference type="InterPro" id="IPR014729">
    <property type="entry name" value="Rossmann-like_a/b/a_fold"/>
</dbReference>
<evidence type="ECO:0000256" key="7">
    <source>
        <dbReference type="ARBA" id="ARBA00023157"/>
    </source>
</evidence>
<dbReference type="Pfam" id="PF03054">
    <property type="entry name" value="tRNA_Me_trans"/>
    <property type="match status" value="1"/>
</dbReference>
<dbReference type="InterPro" id="IPR046885">
    <property type="entry name" value="MnmA-like_C"/>
</dbReference>
<dbReference type="EMBL" id="JACHGJ010000001">
    <property type="protein sequence ID" value="MBB6478504.1"/>
    <property type="molecule type" value="Genomic_DNA"/>
</dbReference>
<dbReference type="EC" id="2.8.1.13" evidence="9"/>
<keyword evidence="3 9" id="KW-0819">tRNA processing</keyword>
<dbReference type="NCBIfam" id="TIGR00420">
    <property type="entry name" value="trmU"/>
    <property type="match status" value="1"/>
</dbReference>
<evidence type="ECO:0000256" key="3">
    <source>
        <dbReference type="ARBA" id="ARBA00022694"/>
    </source>
</evidence>
<evidence type="ECO:0000256" key="8">
    <source>
        <dbReference type="ARBA" id="ARBA00051542"/>
    </source>
</evidence>
<feature type="site" description="Interaction with tRNA" evidence="9">
    <location>
        <position position="325"/>
    </location>
</feature>
<dbReference type="FunFam" id="2.30.30.280:FF:000001">
    <property type="entry name" value="tRNA-specific 2-thiouridylase MnmA"/>
    <property type="match status" value="1"/>
</dbReference>
<protein>
    <recommendedName>
        <fullName evidence="9">tRNA-specific 2-thiouridylase MnmA</fullName>
        <ecNumber evidence="9">2.8.1.13</ecNumber>
    </recommendedName>
</protein>
<keyword evidence="9" id="KW-0963">Cytoplasm</keyword>
<evidence type="ECO:0000256" key="6">
    <source>
        <dbReference type="ARBA" id="ARBA00022884"/>
    </source>
</evidence>
<comment type="caution">
    <text evidence="12">The sequence shown here is derived from an EMBL/GenBank/DDBJ whole genome shotgun (WGS) entry which is preliminary data.</text>
</comment>
<comment type="catalytic activity">
    <reaction evidence="8 9">
        <text>S-sulfanyl-L-cysteinyl-[protein] + uridine(34) in tRNA + AH2 + ATP = 2-thiouridine(34) in tRNA + L-cysteinyl-[protein] + A + AMP + diphosphate + H(+)</text>
        <dbReference type="Rhea" id="RHEA:47032"/>
        <dbReference type="Rhea" id="RHEA-COMP:10131"/>
        <dbReference type="Rhea" id="RHEA-COMP:11726"/>
        <dbReference type="Rhea" id="RHEA-COMP:11727"/>
        <dbReference type="Rhea" id="RHEA-COMP:11728"/>
        <dbReference type="ChEBI" id="CHEBI:13193"/>
        <dbReference type="ChEBI" id="CHEBI:15378"/>
        <dbReference type="ChEBI" id="CHEBI:17499"/>
        <dbReference type="ChEBI" id="CHEBI:29950"/>
        <dbReference type="ChEBI" id="CHEBI:30616"/>
        <dbReference type="ChEBI" id="CHEBI:33019"/>
        <dbReference type="ChEBI" id="CHEBI:61963"/>
        <dbReference type="ChEBI" id="CHEBI:65315"/>
        <dbReference type="ChEBI" id="CHEBI:87170"/>
        <dbReference type="ChEBI" id="CHEBI:456215"/>
        <dbReference type="EC" id="2.8.1.13"/>
    </reaction>
</comment>
<evidence type="ECO:0000256" key="2">
    <source>
        <dbReference type="ARBA" id="ARBA00022679"/>
    </source>
</evidence>
<feature type="domain" description="tRNA-specific 2-thiouridylase MnmA-like central" evidence="11">
    <location>
        <begin position="204"/>
        <end position="257"/>
    </location>
</feature>
<feature type="binding site" evidence="9">
    <location>
        <position position="116"/>
    </location>
    <ligand>
        <name>ATP</name>
        <dbReference type="ChEBI" id="CHEBI:30616"/>
    </ligand>
</feature>
<dbReference type="Gene3D" id="3.40.50.620">
    <property type="entry name" value="HUPs"/>
    <property type="match status" value="1"/>
</dbReference>
<name>A0A841R0N4_9SPIO</name>
<dbReference type="Gene3D" id="2.40.30.10">
    <property type="entry name" value="Translation factors"/>
    <property type="match status" value="1"/>
</dbReference>
<keyword evidence="4 9" id="KW-0547">Nucleotide-binding</keyword>
<keyword evidence="2 9" id="KW-0808">Transferase</keyword>
<reference evidence="12 13" key="1">
    <citation type="submission" date="2020-08" db="EMBL/GenBank/DDBJ databases">
        <title>Genomic Encyclopedia of Type Strains, Phase IV (KMG-IV): sequencing the most valuable type-strain genomes for metagenomic binning, comparative biology and taxonomic classification.</title>
        <authorList>
            <person name="Goeker M."/>
        </authorList>
    </citation>
    <scope>NUCLEOTIDE SEQUENCE [LARGE SCALE GENOMIC DNA]</scope>
    <source>
        <strain evidence="12 13">DSM 2461</strain>
    </source>
</reference>
<proteinExistence type="inferred from homology"/>
<keyword evidence="1 9" id="KW-0820">tRNA-binding</keyword>
<evidence type="ECO:0000256" key="9">
    <source>
        <dbReference type="HAMAP-Rule" id="MF_00144"/>
    </source>
</evidence>
<dbReference type="AlphaFoldDB" id="A0A841R0N4"/>
<feature type="region of interest" description="Interaction with tRNA" evidence="9">
    <location>
        <begin position="291"/>
        <end position="292"/>
    </location>
</feature>
<dbReference type="GO" id="GO:0005524">
    <property type="term" value="F:ATP binding"/>
    <property type="evidence" value="ECO:0007669"/>
    <property type="project" value="UniProtKB-KW"/>
</dbReference>
<comment type="similarity">
    <text evidence="9">Belongs to the MnmA/TRMU family.</text>
</comment>
<comment type="caution">
    <text evidence="9">Lacks conserved residue(s) required for the propagation of feature annotation.</text>
</comment>
<gene>
    <name evidence="9" type="primary">mnmA</name>
    <name evidence="12" type="ORF">HNR50_000137</name>
</gene>
<dbReference type="NCBIfam" id="NF001138">
    <property type="entry name" value="PRK00143.1"/>
    <property type="match status" value="1"/>
</dbReference>
<evidence type="ECO:0000256" key="1">
    <source>
        <dbReference type="ARBA" id="ARBA00022555"/>
    </source>
</evidence>
<evidence type="ECO:0000313" key="13">
    <source>
        <dbReference type="Proteomes" id="UP000587760"/>
    </source>
</evidence>
<evidence type="ECO:0000259" key="10">
    <source>
        <dbReference type="Pfam" id="PF20258"/>
    </source>
</evidence>
<dbReference type="GO" id="GO:0002143">
    <property type="term" value="P:tRNA wobble position uridine thiolation"/>
    <property type="evidence" value="ECO:0007669"/>
    <property type="project" value="TreeGrafter"/>
</dbReference>
<dbReference type="InterPro" id="IPR004506">
    <property type="entry name" value="MnmA-like"/>
</dbReference>
<dbReference type="InterPro" id="IPR023382">
    <property type="entry name" value="MnmA-like_central_sf"/>
</dbReference>
<keyword evidence="6 9" id="KW-0694">RNA-binding</keyword>
<feature type="region of interest" description="Interaction with tRNA" evidence="9">
    <location>
        <begin position="140"/>
        <end position="142"/>
    </location>
</feature>
<keyword evidence="5 9" id="KW-0067">ATP-binding</keyword>
<dbReference type="Pfam" id="PF20259">
    <property type="entry name" value="tRNA_Me_trans_M"/>
    <property type="match status" value="1"/>
</dbReference>
<dbReference type="GO" id="GO:0103016">
    <property type="term" value="F:tRNA-uridine 2-sulfurtransferase activity"/>
    <property type="evidence" value="ECO:0007669"/>
    <property type="project" value="UniProtKB-EC"/>
</dbReference>
<dbReference type="Pfam" id="PF20258">
    <property type="entry name" value="tRNA_Me_trans_C"/>
    <property type="match status" value="1"/>
</dbReference>
<evidence type="ECO:0000256" key="4">
    <source>
        <dbReference type="ARBA" id="ARBA00022741"/>
    </source>
</evidence>
<dbReference type="Proteomes" id="UP000587760">
    <property type="component" value="Unassembled WGS sequence"/>
</dbReference>
<evidence type="ECO:0000313" key="12">
    <source>
        <dbReference type="EMBL" id="MBB6478504.1"/>
    </source>
</evidence>
<dbReference type="InterPro" id="IPR046884">
    <property type="entry name" value="MnmA-like_central"/>
</dbReference>
<evidence type="ECO:0000256" key="5">
    <source>
        <dbReference type="ARBA" id="ARBA00022840"/>
    </source>
</evidence>
<dbReference type="CDD" id="cd01998">
    <property type="entry name" value="MnmA_TRMU-like"/>
    <property type="match status" value="1"/>
</dbReference>
<dbReference type="HAMAP" id="MF_00144">
    <property type="entry name" value="tRNA_thiouridyl_MnmA"/>
    <property type="match status" value="1"/>
</dbReference>
<dbReference type="PANTHER" id="PTHR11933">
    <property type="entry name" value="TRNA 5-METHYLAMINOMETHYL-2-THIOURIDYLATE -METHYLTRANSFERASE"/>
    <property type="match status" value="1"/>
</dbReference>
<accession>A0A841R0N4</accession>
<feature type="binding site" evidence="9">
    <location>
        <position position="32"/>
    </location>
    <ligand>
        <name>ATP</name>
        <dbReference type="ChEBI" id="CHEBI:30616"/>
    </ligand>
</feature>
<dbReference type="SUPFAM" id="SSF52402">
    <property type="entry name" value="Adenine nucleotide alpha hydrolases-like"/>
    <property type="match status" value="1"/>
</dbReference>